<reference evidence="1 2" key="1">
    <citation type="journal article" date="2019" name="Nat. Ecol. Evol.">
        <title>Megaphylogeny resolves global patterns of mushroom evolution.</title>
        <authorList>
            <person name="Varga T."/>
            <person name="Krizsan K."/>
            <person name="Foldi C."/>
            <person name="Dima B."/>
            <person name="Sanchez-Garcia M."/>
            <person name="Sanchez-Ramirez S."/>
            <person name="Szollosi G.J."/>
            <person name="Szarkandi J.G."/>
            <person name="Papp V."/>
            <person name="Albert L."/>
            <person name="Andreopoulos W."/>
            <person name="Angelini C."/>
            <person name="Antonin V."/>
            <person name="Barry K.W."/>
            <person name="Bougher N.L."/>
            <person name="Buchanan P."/>
            <person name="Buyck B."/>
            <person name="Bense V."/>
            <person name="Catcheside P."/>
            <person name="Chovatia M."/>
            <person name="Cooper J."/>
            <person name="Damon W."/>
            <person name="Desjardin D."/>
            <person name="Finy P."/>
            <person name="Geml J."/>
            <person name="Haridas S."/>
            <person name="Hughes K."/>
            <person name="Justo A."/>
            <person name="Karasinski D."/>
            <person name="Kautmanova I."/>
            <person name="Kiss B."/>
            <person name="Kocsube S."/>
            <person name="Kotiranta H."/>
            <person name="LaButti K.M."/>
            <person name="Lechner B.E."/>
            <person name="Liimatainen K."/>
            <person name="Lipzen A."/>
            <person name="Lukacs Z."/>
            <person name="Mihaltcheva S."/>
            <person name="Morgado L.N."/>
            <person name="Niskanen T."/>
            <person name="Noordeloos M.E."/>
            <person name="Ohm R.A."/>
            <person name="Ortiz-Santana B."/>
            <person name="Ovrebo C."/>
            <person name="Racz N."/>
            <person name="Riley R."/>
            <person name="Savchenko A."/>
            <person name="Shiryaev A."/>
            <person name="Soop K."/>
            <person name="Spirin V."/>
            <person name="Szebenyi C."/>
            <person name="Tomsovsky M."/>
            <person name="Tulloss R.E."/>
            <person name="Uehling J."/>
            <person name="Grigoriev I.V."/>
            <person name="Vagvolgyi C."/>
            <person name="Papp T."/>
            <person name="Martin F.M."/>
            <person name="Miettinen O."/>
            <person name="Hibbett D.S."/>
            <person name="Nagy L.G."/>
        </authorList>
    </citation>
    <scope>NUCLEOTIDE SEQUENCE [LARGE SCALE GENOMIC DNA]</scope>
    <source>
        <strain evidence="1 2">FP101781</strain>
    </source>
</reference>
<protein>
    <recommendedName>
        <fullName evidence="3">BTB domain-containing protein</fullName>
    </recommendedName>
</protein>
<dbReference type="STRING" id="71717.A0A4Y7TWC7"/>
<evidence type="ECO:0000313" key="1">
    <source>
        <dbReference type="EMBL" id="TEB38476.1"/>
    </source>
</evidence>
<sequence length="319" mass="35428">MVAGSQYNLDSHARYEESEFGASPAASYDQTMNIEVPEKPQTMSASIQASVTFYPYHDSEIDMIVVSDDAIYFYAHTASIRHISEKALEHFLSYAIPNVKETIALLPLSSGVLNVILHAIYGTSCAENAPTCEELVEAVDELAIMGVALNSLILPDTPLYTVLISYALRRPLDIYALAAHHDLFDLAKYASFYLRALPLSNVGDEAAARIGTQYLKRIFLLQMTRSAALKELVMSVPTDFHPPTKTCKRLDWQQRTLARAWAAGAADLAWDMAPDSSVARLWSVYGRLGGQIECPDCQAAFRQHLQGMVFRWSEVKNTI</sequence>
<evidence type="ECO:0000313" key="2">
    <source>
        <dbReference type="Proteomes" id="UP000298030"/>
    </source>
</evidence>
<comment type="caution">
    <text evidence="1">The sequence shown here is derived from an EMBL/GenBank/DDBJ whole genome shotgun (WGS) entry which is preliminary data.</text>
</comment>
<accession>A0A4Y7TWC7</accession>
<gene>
    <name evidence="1" type="ORF">FA13DRAFT_1809685</name>
</gene>
<dbReference type="Proteomes" id="UP000298030">
    <property type="component" value="Unassembled WGS sequence"/>
</dbReference>
<dbReference type="AlphaFoldDB" id="A0A4Y7TWC7"/>
<proteinExistence type="predicted"/>
<dbReference type="EMBL" id="QPFP01000003">
    <property type="protein sequence ID" value="TEB38476.1"/>
    <property type="molecule type" value="Genomic_DNA"/>
</dbReference>
<evidence type="ECO:0008006" key="3">
    <source>
        <dbReference type="Google" id="ProtNLM"/>
    </source>
</evidence>
<keyword evidence="2" id="KW-1185">Reference proteome</keyword>
<organism evidence="1 2">
    <name type="scientific">Coprinellus micaceus</name>
    <name type="common">Glistening ink-cap mushroom</name>
    <name type="synonym">Coprinus micaceus</name>
    <dbReference type="NCBI Taxonomy" id="71717"/>
    <lineage>
        <taxon>Eukaryota</taxon>
        <taxon>Fungi</taxon>
        <taxon>Dikarya</taxon>
        <taxon>Basidiomycota</taxon>
        <taxon>Agaricomycotina</taxon>
        <taxon>Agaricomycetes</taxon>
        <taxon>Agaricomycetidae</taxon>
        <taxon>Agaricales</taxon>
        <taxon>Agaricineae</taxon>
        <taxon>Psathyrellaceae</taxon>
        <taxon>Coprinellus</taxon>
    </lineage>
</organism>
<dbReference type="OrthoDB" id="3265815at2759"/>
<name>A0A4Y7TWC7_COPMI</name>